<feature type="compositionally biased region" description="Basic and acidic residues" evidence="1">
    <location>
        <begin position="233"/>
        <end position="244"/>
    </location>
</feature>
<dbReference type="Proteomes" id="UP000748025">
    <property type="component" value="Unassembled WGS sequence"/>
</dbReference>
<keyword evidence="4" id="KW-1185">Reference proteome</keyword>
<name>A0A9P7SVG9_9HYPO</name>
<feature type="compositionally biased region" description="Basic residues" evidence="1">
    <location>
        <begin position="190"/>
        <end position="205"/>
    </location>
</feature>
<accession>A0A9P7SVG9</accession>
<comment type="caution">
    <text evidence="3">The sequence shown here is derived from an EMBL/GenBank/DDBJ whole genome shotgun (WGS) entry which is preliminary data.</text>
</comment>
<dbReference type="InterPro" id="IPR009057">
    <property type="entry name" value="Homeodomain-like_sf"/>
</dbReference>
<feature type="compositionally biased region" description="Polar residues" evidence="1">
    <location>
        <begin position="101"/>
        <end position="112"/>
    </location>
</feature>
<dbReference type="PROSITE" id="PS50090">
    <property type="entry name" value="MYB_LIKE"/>
    <property type="match status" value="1"/>
</dbReference>
<dbReference type="EMBL" id="SRPW01001720">
    <property type="protein sequence ID" value="KAG5999382.1"/>
    <property type="molecule type" value="Genomic_DNA"/>
</dbReference>
<evidence type="ECO:0000313" key="4">
    <source>
        <dbReference type="Proteomes" id="UP000748025"/>
    </source>
</evidence>
<feature type="domain" description="Myb-like" evidence="2">
    <location>
        <begin position="129"/>
        <end position="172"/>
    </location>
</feature>
<feature type="compositionally biased region" description="Basic and acidic residues" evidence="1">
    <location>
        <begin position="250"/>
        <end position="262"/>
    </location>
</feature>
<gene>
    <name evidence="3" type="ORF">E4U43_002094</name>
</gene>
<feature type="compositionally biased region" description="Low complexity" evidence="1">
    <location>
        <begin position="211"/>
        <end position="226"/>
    </location>
</feature>
<evidence type="ECO:0000256" key="1">
    <source>
        <dbReference type="SAM" id="MobiDB-lite"/>
    </source>
</evidence>
<dbReference type="AlphaFoldDB" id="A0A9P7SVG9"/>
<sequence>MSTDSSSDSSGSSRNFKIHLSSVLMDHLFLPPEQASDRNGTDSEASDLVSSSSGEEGSQPGISSPPPSPPTDGEETADEVESSSSRESQQKCEDDAAHPSCSRNRNKTVSDSSEGKESASGTDDVQAGWTISEDALLRGMKDESTENVSWADIATALGRTKNDVKGRWKVIKDGEAGDAEAGDDGQGKGNHNRNRNRNRKAKAKAKHQEVQTTKTSSTNNSSSAQTREANTSPKERRQDAESCESPHLRIHHHHDDHNHGNDETESEADEHVLQKRYLYRDIYGSLYPPTLDLTPDGILNKEDCATLATIASKYEQNRLLEMQANFMNAAGRKVPISYLRGKLLSGQRAQRAQRQEEREEQNRIARVEKWIDQVQGQ</sequence>
<reference evidence="3" key="1">
    <citation type="journal article" date="2020" name="bioRxiv">
        <title>Whole genome comparisons of ergot fungi reveals the divergence and evolution of species within the genus Claviceps are the result of varying mechanisms driving genome evolution and host range expansion.</title>
        <authorList>
            <person name="Wyka S.A."/>
            <person name="Mondo S.J."/>
            <person name="Liu M."/>
            <person name="Dettman J."/>
            <person name="Nalam V."/>
            <person name="Broders K.D."/>
        </authorList>
    </citation>
    <scope>NUCLEOTIDE SEQUENCE</scope>
    <source>
        <strain evidence="3">CCC 602</strain>
    </source>
</reference>
<dbReference type="InterPro" id="IPR001005">
    <property type="entry name" value="SANT/Myb"/>
</dbReference>
<organism evidence="3 4">
    <name type="scientific">Claviceps pusilla</name>
    <dbReference type="NCBI Taxonomy" id="123648"/>
    <lineage>
        <taxon>Eukaryota</taxon>
        <taxon>Fungi</taxon>
        <taxon>Dikarya</taxon>
        <taxon>Ascomycota</taxon>
        <taxon>Pezizomycotina</taxon>
        <taxon>Sordariomycetes</taxon>
        <taxon>Hypocreomycetidae</taxon>
        <taxon>Hypocreales</taxon>
        <taxon>Clavicipitaceae</taxon>
        <taxon>Claviceps</taxon>
    </lineage>
</organism>
<feature type="compositionally biased region" description="Acidic residues" evidence="1">
    <location>
        <begin position="72"/>
        <end position="81"/>
    </location>
</feature>
<dbReference type="OrthoDB" id="5154006at2759"/>
<evidence type="ECO:0000259" key="2">
    <source>
        <dbReference type="PROSITE" id="PS50090"/>
    </source>
</evidence>
<proteinExistence type="predicted"/>
<feature type="region of interest" description="Disordered" evidence="1">
    <location>
        <begin position="29"/>
        <end position="128"/>
    </location>
</feature>
<feature type="compositionally biased region" description="Basic and acidic residues" evidence="1">
    <location>
        <begin position="88"/>
        <end position="97"/>
    </location>
</feature>
<feature type="compositionally biased region" description="Low complexity" evidence="1">
    <location>
        <begin position="42"/>
        <end position="62"/>
    </location>
</feature>
<feature type="region of interest" description="Disordered" evidence="1">
    <location>
        <begin position="250"/>
        <end position="269"/>
    </location>
</feature>
<dbReference type="Gene3D" id="1.10.10.60">
    <property type="entry name" value="Homeodomain-like"/>
    <property type="match status" value="1"/>
</dbReference>
<feature type="region of interest" description="Disordered" evidence="1">
    <location>
        <begin position="173"/>
        <end position="244"/>
    </location>
</feature>
<dbReference type="SUPFAM" id="SSF46689">
    <property type="entry name" value="Homeodomain-like"/>
    <property type="match status" value="1"/>
</dbReference>
<protein>
    <recommendedName>
        <fullName evidence="2">Myb-like domain-containing protein</fullName>
    </recommendedName>
</protein>
<evidence type="ECO:0000313" key="3">
    <source>
        <dbReference type="EMBL" id="KAG5999382.1"/>
    </source>
</evidence>